<dbReference type="SUPFAM" id="SSF51215">
    <property type="entry name" value="Regulatory protein AraC"/>
    <property type="match status" value="1"/>
</dbReference>
<accession>A0A6N8EY03</accession>
<dbReference type="AlphaFoldDB" id="A0A6N8EY03"/>
<dbReference type="Pfam" id="PF12833">
    <property type="entry name" value="HTH_18"/>
    <property type="match status" value="1"/>
</dbReference>
<gene>
    <name evidence="5" type="ORF">GNQ08_12905</name>
</gene>
<dbReference type="SUPFAM" id="SSF46689">
    <property type="entry name" value="Homeodomain-like"/>
    <property type="match status" value="1"/>
</dbReference>
<proteinExistence type="predicted"/>
<dbReference type="PANTHER" id="PTHR43280">
    <property type="entry name" value="ARAC-FAMILY TRANSCRIPTIONAL REGULATOR"/>
    <property type="match status" value="1"/>
</dbReference>
<dbReference type="SUPFAM" id="SSF51182">
    <property type="entry name" value="RmlC-like cupins"/>
    <property type="match status" value="1"/>
</dbReference>
<evidence type="ECO:0000313" key="5">
    <source>
        <dbReference type="EMBL" id="MUG23302.1"/>
    </source>
</evidence>
<dbReference type="Gene3D" id="1.10.10.60">
    <property type="entry name" value="Homeodomain-like"/>
    <property type="match status" value="2"/>
</dbReference>
<evidence type="ECO:0000313" key="6">
    <source>
        <dbReference type="Proteomes" id="UP000442469"/>
    </source>
</evidence>
<keyword evidence="2" id="KW-0238">DNA-binding</keyword>
<evidence type="ECO:0000256" key="3">
    <source>
        <dbReference type="ARBA" id="ARBA00023163"/>
    </source>
</evidence>
<reference evidence="5 6" key="1">
    <citation type="submission" date="2019-11" db="EMBL/GenBank/DDBJ databases">
        <title>Draft genome sequences of five Paenibacillus species of dairy origin.</title>
        <authorList>
            <person name="Olajide A.M."/>
            <person name="Chen S."/>
            <person name="Lapointe G."/>
        </authorList>
    </citation>
    <scope>NUCLEOTIDE SEQUENCE [LARGE SCALE GENOMIC DNA]</scope>
    <source>
        <strain evidence="5 6">3CT49</strain>
    </source>
</reference>
<dbReference type="Proteomes" id="UP000442469">
    <property type="component" value="Unassembled WGS sequence"/>
</dbReference>
<comment type="caution">
    <text evidence="5">The sequence shown here is derived from an EMBL/GenBank/DDBJ whole genome shotgun (WGS) entry which is preliminary data.</text>
</comment>
<keyword evidence="1" id="KW-0805">Transcription regulation</keyword>
<dbReference type="GO" id="GO:0043565">
    <property type="term" value="F:sequence-specific DNA binding"/>
    <property type="evidence" value="ECO:0007669"/>
    <property type="project" value="InterPro"/>
</dbReference>
<keyword evidence="3" id="KW-0804">Transcription</keyword>
<evidence type="ECO:0000256" key="1">
    <source>
        <dbReference type="ARBA" id="ARBA00023015"/>
    </source>
</evidence>
<dbReference type="SMART" id="SM00342">
    <property type="entry name" value="HTH_ARAC"/>
    <property type="match status" value="1"/>
</dbReference>
<name>A0A6N8EY03_PAEMA</name>
<evidence type="ECO:0000259" key="4">
    <source>
        <dbReference type="PROSITE" id="PS01124"/>
    </source>
</evidence>
<protein>
    <submittedName>
        <fullName evidence="5">Helix-turn-helix domain-containing protein</fullName>
    </submittedName>
</protein>
<dbReference type="PANTHER" id="PTHR43280:SF28">
    <property type="entry name" value="HTH-TYPE TRANSCRIPTIONAL ACTIVATOR RHAS"/>
    <property type="match status" value="1"/>
</dbReference>
<dbReference type="InterPro" id="IPR014710">
    <property type="entry name" value="RmlC-like_jellyroll"/>
</dbReference>
<dbReference type="RefSeq" id="WP_196427503.1">
    <property type="nucleotide sequence ID" value="NZ_CP086393.1"/>
</dbReference>
<dbReference type="PROSITE" id="PS01124">
    <property type="entry name" value="HTH_ARAC_FAMILY_2"/>
    <property type="match status" value="1"/>
</dbReference>
<dbReference type="PROSITE" id="PS00041">
    <property type="entry name" value="HTH_ARAC_FAMILY_1"/>
    <property type="match status" value="1"/>
</dbReference>
<feature type="domain" description="HTH araC/xylS-type" evidence="4">
    <location>
        <begin position="231"/>
        <end position="328"/>
    </location>
</feature>
<dbReference type="InterPro" id="IPR037923">
    <property type="entry name" value="HTH-like"/>
</dbReference>
<dbReference type="EMBL" id="WNZZ01000008">
    <property type="protein sequence ID" value="MUG23302.1"/>
    <property type="molecule type" value="Genomic_DNA"/>
</dbReference>
<dbReference type="InterPro" id="IPR018060">
    <property type="entry name" value="HTH_AraC"/>
</dbReference>
<organism evidence="5 6">
    <name type="scientific">Paenibacillus macerans</name>
    <name type="common">Bacillus macerans</name>
    <dbReference type="NCBI Taxonomy" id="44252"/>
    <lineage>
        <taxon>Bacteria</taxon>
        <taxon>Bacillati</taxon>
        <taxon>Bacillota</taxon>
        <taxon>Bacilli</taxon>
        <taxon>Bacillales</taxon>
        <taxon>Paenibacillaceae</taxon>
        <taxon>Paenibacillus</taxon>
    </lineage>
</organism>
<dbReference type="InterPro" id="IPR018062">
    <property type="entry name" value="HTH_AraC-typ_CS"/>
</dbReference>
<evidence type="ECO:0000256" key="2">
    <source>
        <dbReference type="ARBA" id="ARBA00023125"/>
    </source>
</evidence>
<dbReference type="InterPro" id="IPR009057">
    <property type="entry name" value="Homeodomain-like_sf"/>
</dbReference>
<dbReference type="GO" id="GO:0003700">
    <property type="term" value="F:DNA-binding transcription factor activity"/>
    <property type="evidence" value="ECO:0007669"/>
    <property type="project" value="InterPro"/>
</dbReference>
<dbReference type="Gene3D" id="2.60.120.10">
    <property type="entry name" value="Jelly Rolls"/>
    <property type="match status" value="1"/>
</dbReference>
<sequence length="330" mass="38284">MNYNQLDIFLKSYTDSEKKYLTDPDAISPIYQDMVHVDIRGHKVYRFKPLSVNETGIAISKDSRFTSVPPYVHTNVNMNYIYSGECTYVVDDKTITLREGDVCIFDKDVIRMKNKIGENDIVMNISMSDQFLSSNFLSRLAKQSIVSNLILSAISNSQNHDNFLIFRTKGNQKIKRLFADLLCEYYDLRMHSAEIINSYLVIIFTELLRIYQDDSVHQKIQLSNDASGHIVDILRYIEKEYLNCTLTSLSKQFGYHPKYLSYLIKEKTGKNFKELQVSLKLKLACYYLVNTSLSIQEIAEKVQISNLNSFYQKFGNAYKMTPKAYRQAHS</sequence>
<dbReference type="InterPro" id="IPR011051">
    <property type="entry name" value="RmlC_Cupin_sf"/>
</dbReference>